<feature type="compositionally biased region" description="Polar residues" evidence="1">
    <location>
        <begin position="175"/>
        <end position="188"/>
    </location>
</feature>
<dbReference type="Proteomes" id="UP000444721">
    <property type="component" value="Unassembled WGS sequence"/>
</dbReference>
<feature type="compositionally biased region" description="Low complexity" evidence="1">
    <location>
        <begin position="360"/>
        <end position="389"/>
    </location>
</feature>
<dbReference type="VEuPathDB" id="AmoebaDB:NF0023380"/>
<feature type="compositionally biased region" description="Low complexity" evidence="1">
    <location>
        <begin position="34"/>
        <end position="78"/>
    </location>
</feature>
<name>A0A6A5BF13_NAEFO</name>
<evidence type="ECO:0000313" key="3">
    <source>
        <dbReference type="Proteomes" id="UP000444721"/>
    </source>
</evidence>
<dbReference type="RefSeq" id="XP_044560350.1">
    <property type="nucleotide sequence ID" value="XM_044709177.1"/>
</dbReference>
<dbReference type="VEuPathDB" id="AmoebaDB:NfTy_067710"/>
<dbReference type="EMBL" id="VFQX01000044">
    <property type="protein sequence ID" value="KAF0975637.1"/>
    <property type="molecule type" value="Genomic_DNA"/>
</dbReference>
<evidence type="ECO:0000313" key="2">
    <source>
        <dbReference type="EMBL" id="KAF0975637.1"/>
    </source>
</evidence>
<feature type="region of interest" description="Disordered" evidence="1">
    <location>
        <begin position="124"/>
        <end position="151"/>
    </location>
</feature>
<accession>A0A6A5BF13</accession>
<evidence type="ECO:0000256" key="1">
    <source>
        <dbReference type="SAM" id="MobiDB-lite"/>
    </source>
</evidence>
<reference evidence="2 3" key="1">
    <citation type="journal article" date="2019" name="Sci. Rep.">
        <title>Nanopore sequencing improves the draft genome of the human pathogenic amoeba Naegleria fowleri.</title>
        <authorList>
            <person name="Liechti N."/>
            <person name="Schurch N."/>
            <person name="Bruggmann R."/>
            <person name="Wittwer M."/>
        </authorList>
    </citation>
    <scope>NUCLEOTIDE SEQUENCE [LARGE SCALE GENOMIC DNA]</scope>
    <source>
        <strain evidence="2 3">ATCC 30894</strain>
    </source>
</reference>
<feature type="region of interest" description="Disordered" evidence="1">
    <location>
        <begin position="166"/>
        <end position="190"/>
    </location>
</feature>
<proteinExistence type="predicted"/>
<feature type="region of interest" description="Disordered" evidence="1">
    <location>
        <begin position="34"/>
        <end position="101"/>
    </location>
</feature>
<feature type="compositionally biased region" description="Low complexity" evidence="1">
    <location>
        <begin position="136"/>
        <end position="151"/>
    </location>
</feature>
<sequence>MKQHNNKNIIKSRSSPYLYYIPITCLVQTNHNNNNNNTHHRTTTFTDSSSSPTVSSSSSCTSSLGLLQKSSKCSTSSSRQDDAMMKSVDPHMDGLSPKKNVSTITTISPTTVANCETNEWSLATSDTNLSSRDGKSSNASNSSTEDSTSTPTSNIAIRIFKDVVKQDSKRKKGESSSPTTELMWNSKNGKTKGGIKEIRNSFFDFLRQVKISVTREYGLAMIQKMHFLDVFYDVKKQRVRIFETLKQLMKVCEIYLEMLVKPLMDEEGEEKRIQTSIHTDEEEVLSKNHDSMNDEQFSEKATTDCPFPFLLNFKKCIEKEYKNLIPILSTHESLVQWLRDMCDLAIEMRQEKLLKKQKDQSAQSDLSTSDSSPPSLSTEPSESSAPLSTFSTDSSNSIQDHHHDFIIENSQLLQEIPGQIGLKRLVFMFEKELEDNFSYFQKQHEKYVKKWLELSVKDFPSYMIEILHKKRKQFLYYHAFKMNEEDLNLKTIVDSDFGFVEYLCDHTEDWKVLIGEPRVVVYKSKENYSCIPNMKLQKSTIHLNYSIEKVAKAALNNEIEGQKQGMFESMEYHHYTPLDRNISSRKYSTVIQTCIMNYGAIFKKRSLENVISTKARFFGDQLMEVTYLYKTCSYVNPKNEQADSPVKVVVFGGKQYIREDVNRTRVVDVRLFNIGGFMNHDLVVHKLAIKKVTQDFVDYYITKMKDAEKNGHTAPDPKEQHVWRTFSEYCQAHYDIDVNKW</sequence>
<keyword evidence="3" id="KW-1185">Reference proteome</keyword>
<organism evidence="2 3">
    <name type="scientific">Naegleria fowleri</name>
    <name type="common">Brain eating amoeba</name>
    <dbReference type="NCBI Taxonomy" id="5763"/>
    <lineage>
        <taxon>Eukaryota</taxon>
        <taxon>Discoba</taxon>
        <taxon>Heterolobosea</taxon>
        <taxon>Tetramitia</taxon>
        <taxon>Eutetramitia</taxon>
        <taxon>Vahlkampfiidae</taxon>
        <taxon>Naegleria</taxon>
    </lineage>
</organism>
<dbReference type="VEuPathDB" id="AmoebaDB:FDP41_005631"/>
<dbReference type="VEuPathDB" id="AmoebaDB:NF0023370"/>
<protein>
    <submittedName>
        <fullName evidence="2">Uncharacterized protein</fullName>
    </submittedName>
</protein>
<dbReference type="OrthoDB" id="10372122at2759"/>
<comment type="caution">
    <text evidence="2">The sequence shown here is derived from an EMBL/GenBank/DDBJ whole genome shotgun (WGS) entry which is preliminary data.</text>
</comment>
<gene>
    <name evidence="2" type="ORF">FDP41_005631</name>
</gene>
<feature type="compositionally biased region" description="Basic and acidic residues" evidence="1">
    <location>
        <begin position="79"/>
        <end position="92"/>
    </location>
</feature>
<dbReference type="GeneID" id="68112849"/>
<feature type="region of interest" description="Disordered" evidence="1">
    <location>
        <begin position="356"/>
        <end position="396"/>
    </location>
</feature>
<dbReference type="AlphaFoldDB" id="A0A6A5BF13"/>